<keyword evidence="5" id="KW-0804">Transcription</keyword>
<dbReference type="PANTHER" id="PTHR46796">
    <property type="entry name" value="HTH-TYPE TRANSCRIPTIONAL ACTIVATOR RHAS-RELATED"/>
    <property type="match status" value="1"/>
</dbReference>
<evidence type="ECO:0000256" key="1">
    <source>
        <dbReference type="ARBA" id="ARBA00022490"/>
    </source>
</evidence>
<evidence type="ECO:0000256" key="2">
    <source>
        <dbReference type="ARBA" id="ARBA00023015"/>
    </source>
</evidence>
<feature type="domain" description="HTH araC/xylS-type" evidence="7">
    <location>
        <begin position="173"/>
        <end position="271"/>
    </location>
</feature>
<dbReference type="PANTHER" id="PTHR46796:SF13">
    <property type="entry name" value="HTH-TYPE TRANSCRIPTIONAL ACTIVATOR RHAS"/>
    <property type="match status" value="1"/>
</dbReference>
<evidence type="ECO:0000256" key="4">
    <source>
        <dbReference type="ARBA" id="ARBA00023159"/>
    </source>
</evidence>
<evidence type="ECO:0000313" key="9">
    <source>
        <dbReference type="Proteomes" id="UP000247485"/>
    </source>
</evidence>
<comment type="caution">
    <text evidence="8">The sequence shown here is derived from an EMBL/GenBank/DDBJ whole genome shotgun (WGS) entry which is preliminary data.</text>
</comment>
<keyword evidence="1" id="KW-0963">Cytoplasm</keyword>
<keyword evidence="4" id="KW-0010">Activator</keyword>
<gene>
    <name evidence="8" type="ORF">DET57_107252</name>
</gene>
<dbReference type="InterPro" id="IPR037923">
    <property type="entry name" value="HTH-like"/>
</dbReference>
<dbReference type="EMBL" id="QJJG01000007">
    <property type="protein sequence ID" value="PXW45459.1"/>
    <property type="molecule type" value="Genomic_DNA"/>
</dbReference>
<sequence length="274" mass="31883">MMMLTVEYYFAHPQDKLGMYASDPEDNSHEHSHEFAELVIVEEGHGLHVINGRPLYIQQGDVFYVQPGDVHYYDELGTLKLINVLINPLAEFQYLQHLDGLLQTFSAQQASCYGWLAPDTRHICRELVEKIFSAECLQAENSALREAAFFQLVTTILHAESEAEYSNTKYKLHKLLTWLQEHCFEEHNWQQLAEKFHLTTRTAFRHIKEATGLTPDNYLKRLRLVSARVKLRETDMTITEVAYLCGFANSNHFTTLYKKVFGLTPSEDRRRLLR</sequence>
<dbReference type="SMART" id="SM00342">
    <property type="entry name" value="HTH_ARAC"/>
    <property type="match status" value="1"/>
</dbReference>
<dbReference type="PROSITE" id="PS01124">
    <property type="entry name" value="HTH_ARAC_FAMILY_2"/>
    <property type="match status" value="1"/>
</dbReference>
<dbReference type="InterPro" id="IPR014710">
    <property type="entry name" value="RmlC-like_jellyroll"/>
</dbReference>
<dbReference type="InterPro" id="IPR003313">
    <property type="entry name" value="AraC-bd"/>
</dbReference>
<dbReference type="InterPro" id="IPR018062">
    <property type="entry name" value="HTH_AraC-typ_CS"/>
</dbReference>
<dbReference type="InterPro" id="IPR020449">
    <property type="entry name" value="Tscrpt_reg_AraC-type_HTH"/>
</dbReference>
<keyword evidence="2" id="KW-0805">Transcription regulation</keyword>
<dbReference type="SUPFAM" id="SSF51215">
    <property type="entry name" value="Regulatory protein AraC"/>
    <property type="match status" value="1"/>
</dbReference>
<dbReference type="RefSeq" id="WP_110274160.1">
    <property type="nucleotide sequence ID" value="NZ_QJJG01000007.1"/>
</dbReference>
<evidence type="ECO:0000256" key="6">
    <source>
        <dbReference type="ARBA" id="ARBA00044978"/>
    </source>
</evidence>
<dbReference type="AlphaFoldDB" id="A0A318FXA6"/>
<reference evidence="8 9" key="1">
    <citation type="submission" date="2018-05" db="EMBL/GenBank/DDBJ databases">
        <title>Freshwater and sediment microbial communities from various areas in North America, analyzing microbe dynamics in response to fracking.</title>
        <authorList>
            <person name="Lamendella R."/>
        </authorList>
    </citation>
    <scope>NUCLEOTIDE SEQUENCE [LARGE SCALE GENOMIC DNA]</scope>
    <source>
        <strain evidence="8 9">67</strain>
    </source>
</reference>
<dbReference type="SUPFAM" id="SSF46689">
    <property type="entry name" value="Homeodomain-like"/>
    <property type="match status" value="1"/>
</dbReference>
<evidence type="ECO:0000313" key="8">
    <source>
        <dbReference type="EMBL" id="PXW45459.1"/>
    </source>
</evidence>
<dbReference type="GO" id="GO:0003700">
    <property type="term" value="F:DNA-binding transcription factor activity"/>
    <property type="evidence" value="ECO:0007669"/>
    <property type="project" value="InterPro"/>
</dbReference>
<organism evidence="8 9">
    <name type="scientific">Klebsiella oxytoca</name>
    <dbReference type="NCBI Taxonomy" id="571"/>
    <lineage>
        <taxon>Bacteria</taxon>
        <taxon>Pseudomonadati</taxon>
        <taxon>Pseudomonadota</taxon>
        <taxon>Gammaproteobacteria</taxon>
        <taxon>Enterobacterales</taxon>
        <taxon>Enterobacteriaceae</taxon>
        <taxon>Klebsiella/Raoultella group</taxon>
        <taxon>Klebsiella</taxon>
    </lineage>
</organism>
<dbReference type="InterPro" id="IPR018060">
    <property type="entry name" value="HTH_AraC"/>
</dbReference>
<dbReference type="PRINTS" id="PR00032">
    <property type="entry name" value="HTHARAC"/>
</dbReference>
<dbReference type="Pfam" id="PF02311">
    <property type="entry name" value="AraC_binding"/>
    <property type="match status" value="1"/>
</dbReference>
<name>A0A318FXA6_KLEOX</name>
<evidence type="ECO:0000256" key="5">
    <source>
        <dbReference type="ARBA" id="ARBA00023163"/>
    </source>
</evidence>
<dbReference type="Proteomes" id="UP000247485">
    <property type="component" value="Unassembled WGS sequence"/>
</dbReference>
<dbReference type="Gene3D" id="1.10.10.60">
    <property type="entry name" value="Homeodomain-like"/>
    <property type="match status" value="1"/>
</dbReference>
<dbReference type="Gene3D" id="2.60.120.10">
    <property type="entry name" value="Jelly Rolls"/>
    <property type="match status" value="1"/>
</dbReference>
<dbReference type="Pfam" id="PF12833">
    <property type="entry name" value="HTH_18"/>
    <property type="match status" value="1"/>
</dbReference>
<dbReference type="PROSITE" id="PS00041">
    <property type="entry name" value="HTH_ARAC_FAMILY_1"/>
    <property type="match status" value="1"/>
</dbReference>
<protein>
    <recommendedName>
        <fullName evidence="6">Arabinose operon regulatory protein</fullName>
    </recommendedName>
</protein>
<keyword evidence="3" id="KW-0238">DNA-binding</keyword>
<dbReference type="InterPro" id="IPR050204">
    <property type="entry name" value="AraC_XylS_family_regulators"/>
</dbReference>
<evidence type="ECO:0000256" key="3">
    <source>
        <dbReference type="ARBA" id="ARBA00023125"/>
    </source>
</evidence>
<evidence type="ECO:0000259" key="7">
    <source>
        <dbReference type="PROSITE" id="PS01124"/>
    </source>
</evidence>
<proteinExistence type="predicted"/>
<dbReference type="InterPro" id="IPR009057">
    <property type="entry name" value="Homeodomain-like_sf"/>
</dbReference>
<accession>A0A318FXA6</accession>
<dbReference type="GO" id="GO:0043565">
    <property type="term" value="F:sequence-specific DNA binding"/>
    <property type="evidence" value="ECO:0007669"/>
    <property type="project" value="InterPro"/>
</dbReference>